<dbReference type="CDD" id="cd09600">
    <property type="entry name" value="M1_APN"/>
    <property type="match status" value="1"/>
</dbReference>
<keyword evidence="5" id="KW-0479">Metal-binding</keyword>
<keyword evidence="6 13" id="KW-0378">Hydrolase</keyword>
<reference evidence="13" key="1">
    <citation type="submission" date="2018-06" db="EMBL/GenBank/DDBJ databases">
        <authorList>
            <person name="Zhirakovskaya E."/>
        </authorList>
    </citation>
    <scope>NUCLEOTIDE SEQUENCE</scope>
</reference>
<sequence>MKNIEYEIKNIYLENYTVPDFEINHVELIFKLGENITRVHSILKITKSSGTSSLTLMGENIELIEIIIDKRILQNDKYKITDTDLTIFQVPDSFVLEIKTEIKPQENFSLEGLYKSSGNYCTQCEAEGFRKITYFLDRPDVMALFTTTIIADKEKYPVLLSNGNPVDSGDYEDGRHWAKWHDPFKKPCYLFALVAGDLAFIEDKFTTMNGRDVRCRIYVQHHNIDQCDHAMVSLKKSMKWDEETFGREYDLDVYNIVAVDDFNMGAMENKGLNVFNSKYVLAKQDTATDTDFIGIEAVIGHEYFHNWSGNRVTCRDWFQLTLKEGLTVFRDQQFTADMNSVAPKRIDDVKVLRTAQFAEDAGPMAHPIQPDAYQEINNFYTVTVYNKGAEVIRMIHTLLGEEKFRQGMDLYFERFDGQAVTTEEFVCAMEDASQIDLKQFRRWYKQAGTPEISVNESFDAEEKKYTLELSQTTPITPGQDEKKAFHIPVKISLMDEQAKLIALKMNVEQQAAKESTVLNFTESQQTFEFHDVKEKPVLSILQGYSAPVKLHFERDDEELAFCMAHEADDFNRWEAGQQLSSRLILSMITSIKKSEVLSLPDFYVEACKKILLNKTLDKALIARALTLPSLMYIGEMLPVIDVDEIHQAREFIYSQLAQKLKDDLLEVYQGNSQTKFSLSPEAMGQRFLKNQSLAYLMYLEWQGESLASAQFQEADNMTDQMAAFKLLLHHEAKNSTQTIDKFYQQWQHDNLVMDKWFTVQATVPHVSSIQNVKKLFDHSDFDIKNPNRVRALLGAFCAGNPRCFHEVGGFGYTLLGQYIETLDAMNPQIASRLCVPLTRWKRYNETRQKLMKAQLQRLISLPKLSNDVLELVEKSLKGC</sequence>
<dbReference type="InterPro" id="IPR001930">
    <property type="entry name" value="Peptidase_M1"/>
</dbReference>
<dbReference type="FunFam" id="2.60.40.1840:FF:000001">
    <property type="entry name" value="Aminopeptidase N"/>
    <property type="match status" value="1"/>
</dbReference>
<dbReference type="InterPro" id="IPR012779">
    <property type="entry name" value="Peptidase_M1_pepN"/>
</dbReference>
<dbReference type="InterPro" id="IPR042097">
    <property type="entry name" value="Aminopeptidase_N-like_N_sf"/>
</dbReference>
<comment type="similarity">
    <text evidence="2">Belongs to the peptidase M1 family.</text>
</comment>
<protein>
    <submittedName>
        <fullName evidence="13">Membrane alanine aminopeptidase N</fullName>
        <ecNumber evidence="13">3.4.11.2</ecNumber>
    </submittedName>
</protein>
<dbReference type="EC" id="3.4.11.2" evidence="13"/>
<dbReference type="InterPro" id="IPR027268">
    <property type="entry name" value="Peptidase_M4/M1_CTD_sf"/>
</dbReference>
<dbReference type="NCBIfam" id="TIGR02414">
    <property type="entry name" value="pepN_proteo"/>
    <property type="match status" value="1"/>
</dbReference>
<dbReference type="Gene3D" id="3.30.2010.30">
    <property type="match status" value="1"/>
</dbReference>
<dbReference type="Gene3D" id="2.60.40.1840">
    <property type="match status" value="1"/>
</dbReference>
<evidence type="ECO:0000256" key="2">
    <source>
        <dbReference type="ARBA" id="ARBA00010136"/>
    </source>
</evidence>
<dbReference type="InterPro" id="IPR038438">
    <property type="entry name" value="PepN_Ig-like_sf"/>
</dbReference>
<gene>
    <name evidence="13" type="ORF">MNBD_GAMMA06-455</name>
</gene>
<dbReference type="Pfam" id="PF11940">
    <property type="entry name" value="DUF3458"/>
    <property type="match status" value="1"/>
</dbReference>
<dbReference type="EMBL" id="UOFD01000049">
    <property type="protein sequence ID" value="VAW52555.1"/>
    <property type="molecule type" value="Genomic_DNA"/>
</dbReference>
<dbReference type="GO" id="GO:0008237">
    <property type="term" value="F:metallopeptidase activity"/>
    <property type="evidence" value="ECO:0007669"/>
    <property type="project" value="UniProtKB-KW"/>
</dbReference>
<proteinExistence type="inferred from homology"/>
<dbReference type="Gene3D" id="2.60.40.1730">
    <property type="entry name" value="tricorn interacting facor f3 domain"/>
    <property type="match status" value="1"/>
</dbReference>
<evidence type="ECO:0000256" key="8">
    <source>
        <dbReference type="ARBA" id="ARBA00023049"/>
    </source>
</evidence>
<dbReference type="Pfam" id="PF17432">
    <property type="entry name" value="DUF3458_C"/>
    <property type="match status" value="1"/>
</dbReference>
<dbReference type="Gene3D" id="1.25.50.10">
    <property type="entry name" value="Peptidase M1, alanyl aminopeptidase, C-terminal domain"/>
    <property type="match status" value="1"/>
</dbReference>
<dbReference type="AlphaFoldDB" id="A0A3B0W9D8"/>
<dbReference type="PANTHER" id="PTHR46322">
    <property type="entry name" value="PUROMYCIN-SENSITIVE AMINOPEPTIDASE"/>
    <property type="match status" value="1"/>
</dbReference>
<dbReference type="SUPFAM" id="SSF55486">
    <property type="entry name" value="Metalloproteases ('zincins'), catalytic domain"/>
    <property type="match status" value="1"/>
</dbReference>
<dbReference type="GO" id="GO:0008270">
    <property type="term" value="F:zinc ion binding"/>
    <property type="evidence" value="ECO:0007669"/>
    <property type="project" value="InterPro"/>
</dbReference>
<dbReference type="GO" id="GO:0016285">
    <property type="term" value="F:alanyl aminopeptidase activity"/>
    <property type="evidence" value="ECO:0007669"/>
    <property type="project" value="UniProtKB-EC"/>
</dbReference>
<feature type="domain" description="Peptidase M1 membrane alanine aminopeptidase" evidence="9">
    <location>
        <begin position="231"/>
        <end position="443"/>
    </location>
</feature>
<evidence type="ECO:0000259" key="10">
    <source>
        <dbReference type="Pfam" id="PF11940"/>
    </source>
</evidence>
<dbReference type="FunFam" id="1.10.390.10:FF:000002">
    <property type="entry name" value="Aminopeptidase N"/>
    <property type="match status" value="1"/>
</dbReference>
<comment type="cofactor">
    <cofactor evidence="1">
        <name>Zn(2+)</name>
        <dbReference type="ChEBI" id="CHEBI:29105"/>
    </cofactor>
</comment>
<dbReference type="InterPro" id="IPR035414">
    <property type="entry name" value="Peptidase_M1_pepN_Ig-like"/>
</dbReference>
<evidence type="ECO:0000256" key="4">
    <source>
        <dbReference type="ARBA" id="ARBA00022670"/>
    </source>
</evidence>
<keyword evidence="7" id="KW-0862">Zinc</keyword>
<keyword evidence="3 13" id="KW-0031">Aminopeptidase</keyword>
<feature type="domain" description="Peptidase M1 alanyl aminopeptidase C-terminal" evidence="11">
    <location>
        <begin position="556"/>
        <end position="877"/>
    </location>
</feature>
<dbReference type="GO" id="GO:0006508">
    <property type="term" value="P:proteolysis"/>
    <property type="evidence" value="ECO:0007669"/>
    <property type="project" value="UniProtKB-KW"/>
</dbReference>
<dbReference type="FunFam" id="2.60.40.1730:FF:000005">
    <property type="entry name" value="Aminopeptidase N"/>
    <property type="match status" value="1"/>
</dbReference>
<dbReference type="InterPro" id="IPR045357">
    <property type="entry name" value="Aminopeptidase_N-like_N"/>
</dbReference>
<feature type="domain" description="Peptidase M1 alanyl aminopeptidase Ig-like fold" evidence="10">
    <location>
        <begin position="448"/>
        <end position="552"/>
    </location>
</feature>
<evidence type="ECO:0000259" key="11">
    <source>
        <dbReference type="Pfam" id="PF17432"/>
    </source>
</evidence>
<evidence type="ECO:0000259" key="12">
    <source>
        <dbReference type="Pfam" id="PF17900"/>
    </source>
</evidence>
<evidence type="ECO:0000256" key="5">
    <source>
        <dbReference type="ARBA" id="ARBA00022723"/>
    </source>
</evidence>
<dbReference type="InterPro" id="IPR014782">
    <property type="entry name" value="Peptidase_M1_dom"/>
</dbReference>
<evidence type="ECO:0000256" key="7">
    <source>
        <dbReference type="ARBA" id="ARBA00022833"/>
    </source>
</evidence>
<evidence type="ECO:0000256" key="1">
    <source>
        <dbReference type="ARBA" id="ARBA00001947"/>
    </source>
</evidence>
<evidence type="ECO:0000256" key="6">
    <source>
        <dbReference type="ARBA" id="ARBA00022801"/>
    </source>
</evidence>
<organism evidence="13">
    <name type="scientific">hydrothermal vent metagenome</name>
    <dbReference type="NCBI Taxonomy" id="652676"/>
    <lineage>
        <taxon>unclassified sequences</taxon>
        <taxon>metagenomes</taxon>
        <taxon>ecological metagenomes</taxon>
    </lineage>
</organism>
<dbReference type="PRINTS" id="PR00756">
    <property type="entry name" value="ALADIPTASE"/>
</dbReference>
<evidence type="ECO:0000259" key="9">
    <source>
        <dbReference type="Pfam" id="PF01433"/>
    </source>
</evidence>
<dbReference type="FunFam" id="3.30.2010.30:FF:000002">
    <property type="entry name" value="Putative aminopeptidase N"/>
    <property type="match status" value="1"/>
</dbReference>
<dbReference type="PANTHER" id="PTHR46322:SF1">
    <property type="entry name" value="PUROMYCIN-SENSITIVE AMINOPEPTIDASE"/>
    <property type="match status" value="1"/>
</dbReference>
<dbReference type="Gene3D" id="1.10.390.10">
    <property type="entry name" value="Neutral Protease Domain 2"/>
    <property type="match status" value="1"/>
</dbReference>
<accession>A0A3B0W9D8</accession>
<dbReference type="Pfam" id="PF17900">
    <property type="entry name" value="Peptidase_M1_N"/>
    <property type="match status" value="1"/>
</dbReference>
<dbReference type="InterPro" id="IPR024601">
    <property type="entry name" value="Peptidase_M1_pepN_C"/>
</dbReference>
<feature type="domain" description="Aminopeptidase N-like N-terminal" evidence="12">
    <location>
        <begin position="60"/>
        <end position="190"/>
    </location>
</feature>
<dbReference type="InterPro" id="IPR037144">
    <property type="entry name" value="Peptidase_M1_pepN_C_sf"/>
</dbReference>
<name>A0A3B0W9D8_9ZZZZ</name>
<keyword evidence="4" id="KW-0645">Protease</keyword>
<evidence type="ECO:0000313" key="13">
    <source>
        <dbReference type="EMBL" id="VAW52555.1"/>
    </source>
</evidence>
<dbReference type="SUPFAM" id="SSF63737">
    <property type="entry name" value="Leukotriene A4 hydrolase N-terminal domain"/>
    <property type="match status" value="1"/>
</dbReference>
<keyword evidence="8" id="KW-0482">Metalloprotease</keyword>
<evidence type="ECO:0000256" key="3">
    <source>
        <dbReference type="ARBA" id="ARBA00022438"/>
    </source>
</evidence>
<dbReference type="Pfam" id="PF01433">
    <property type="entry name" value="Peptidase_M1"/>
    <property type="match status" value="1"/>
</dbReference>